<organism evidence="2 3">
    <name type="scientific">Lepraria neglecta</name>
    <dbReference type="NCBI Taxonomy" id="209136"/>
    <lineage>
        <taxon>Eukaryota</taxon>
        <taxon>Fungi</taxon>
        <taxon>Dikarya</taxon>
        <taxon>Ascomycota</taxon>
        <taxon>Pezizomycotina</taxon>
        <taxon>Lecanoromycetes</taxon>
        <taxon>OSLEUM clade</taxon>
        <taxon>Lecanoromycetidae</taxon>
        <taxon>Lecanorales</taxon>
        <taxon>Lecanorineae</taxon>
        <taxon>Stereocaulaceae</taxon>
        <taxon>Lepraria</taxon>
    </lineage>
</organism>
<feature type="compositionally biased region" description="Basic and acidic residues" evidence="1">
    <location>
        <begin position="1"/>
        <end position="15"/>
    </location>
</feature>
<reference evidence="2" key="1">
    <citation type="submission" date="2022-11" db="EMBL/GenBank/DDBJ databases">
        <title>Chromosomal genome sequence assembly and mating type (MAT) locus characterization of the leprose asexual lichenized fungus Lepraria neglecta (Nyl.) Erichsen.</title>
        <authorList>
            <person name="Allen J.L."/>
            <person name="Pfeffer B."/>
        </authorList>
    </citation>
    <scope>NUCLEOTIDE SEQUENCE</scope>
    <source>
        <strain evidence="2">Allen 5258</strain>
    </source>
</reference>
<evidence type="ECO:0000256" key="1">
    <source>
        <dbReference type="SAM" id="MobiDB-lite"/>
    </source>
</evidence>
<name>A0AAD9ZD10_9LECA</name>
<accession>A0AAD9ZD10</accession>
<protein>
    <submittedName>
        <fullName evidence="2">Uncharacterized protein</fullName>
    </submittedName>
</protein>
<dbReference type="AlphaFoldDB" id="A0AAD9ZD10"/>
<feature type="region of interest" description="Disordered" evidence="1">
    <location>
        <begin position="1"/>
        <end position="38"/>
    </location>
</feature>
<dbReference type="EMBL" id="JASNWA010000006">
    <property type="protein sequence ID" value="KAK3174102.1"/>
    <property type="molecule type" value="Genomic_DNA"/>
</dbReference>
<evidence type="ECO:0000313" key="3">
    <source>
        <dbReference type="Proteomes" id="UP001276659"/>
    </source>
</evidence>
<gene>
    <name evidence="2" type="ORF">OEA41_001346</name>
</gene>
<sequence>MPRDRTSDDIDHVIPDPKPSNAAKMRPPDPWPLPDYEPMDIKQPFRTATIPILTLGRHRPIAQTIAAVLAPHGFSVNGILDIDPYTSKELAGGLRVLEPRPQALLIGGGYTDQEAGQAEIVFDEYKKDVGWRRARL</sequence>
<dbReference type="Proteomes" id="UP001276659">
    <property type="component" value="Unassembled WGS sequence"/>
</dbReference>
<comment type="caution">
    <text evidence="2">The sequence shown here is derived from an EMBL/GenBank/DDBJ whole genome shotgun (WGS) entry which is preliminary data.</text>
</comment>
<proteinExistence type="predicted"/>
<evidence type="ECO:0000313" key="2">
    <source>
        <dbReference type="EMBL" id="KAK3174102.1"/>
    </source>
</evidence>
<keyword evidence="3" id="KW-1185">Reference proteome</keyword>